<gene>
    <name evidence="3" type="ORF">VHEMI02982</name>
</gene>
<evidence type="ECO:0000259" key="2">
    <source>
        <dbReference type="PROSITE" id="PS50837"/>
    </source>
</evidence>
<dbReference type="EMBL" id="CDHN01000001">
    <property type="protein sequence ID" value="CEJ82943.1"/>
    <property type="molecule type" value="Genomic_DNA"/>
</dbReference>
<dbReference type="PANTHER" id="PTHR10039:SF14">
    <property type="entry name" value="NACHT DOMAIN-CONTAINING PROTEIN"/>
    <property type="match status" value="1"/>
</dbReference>
<evidence type="ECO:0000256" key="1">
    <source>
        <dbReference type="ARBA" id="ARBA00022737"/>
    </source>
</evidence>
<sequence length="249" mass="28311">MLEATQSLETKLADIQDAIQDTTQQSAARHREAKDTECLNHLCLTDPSADKLRIEEHKGGLFKDSYSWIIRHADFQQFLADPDMQLLWIKGAPGKGKTMLMSGIINELKSTGRLLSYFLCEQANSKMNSETAILRGLIFALATQQPLLLSHLRKKAPETANAVLLVDALDECATGQRRFLDFLLQCNQLKHYRVKWIVSSRNYWADIEERMRRMELKLQPQLELNQELVSDAIISYIAHKVNIVAGDKG</sequence>
<dbReference type="STRING" id="1531966.A0A0A1SR63"/>
<organism evidence="3 4">
    <name type="scientific">[Torrubiella] hemipterigena</name>
    <dbReference type="NCBI Taxonomy" id="1531966"/>
    <lineage>
        <taxon>Eukaryota</taxon>
        <taxon>Fungi</taxon>
        <taxon>Dikarya</taxon>
        <taxon>Ascomycota</taxon>
        <taxon>Pezizomycotina</taxon>
        <taxon>Sordariomycetes</taxon>
        <taxon>Hypocreomycetidae</taxon>
        <taxon>Hypocreales</taxon>
        <taxon>Clavicipitaceae</taxon>
        <taxon>Clavicipitaceae incertae sedis</taxon>
        <taxon>'Torrubiella' clade</taxon>
    </lineage>
</organism>
<proteinExistence type="predicted"/>
<dbReference type="Gene3D" id="3.40.50.300">
    <property type="entry name" value="P-loop containing nucleotide triphosphate hydrolases"/>
    <property type="match status" value="1"/>
</dbReference>
<dbReference type="SUPFAM" id="SSF52540">
    <property type="entry name" value="P-loop containing nucleoside triphosphate hydrolases"/>
    <property type="match status" value="1"/>
</dbReference>
<name>A0A0A1SR63_9HYPO</name>
<dbReference type="OrthoDB" id="4961336at2759"/>
<reference evidence="3 4" key="1">
    <citation type="journal article" date="2015" name="Genome Announc.">
        <title>Draft Genome Sequence and Gene Annotation of the Entomopathogenic Fungus Verticillium hemipterigenum.</title>
        <authorList>
            <person name="Horn F."/>
            <person name="Habel A."/>
            <person name="Scharf D.H."/>
            <person name="Dworschak J."/>
            <person name="Brakhage A.A."/>
            <person name="Guthke R."/>
            <person name="Hertweck C."/>
            <person name="Linde J."/>
        </authorList>
    </citation>
    <scope>NUCLEOTIDE SEQUENCE [LARGE SCALE GENOMIC DNA]</scope>
</reference>
<evidence type="ECO:0000313" key="3">
    <source>
        <dbReference type="EMBL" id="CEJ82943.1"/>
    </source>
</evidence>
<dbReference type="InterPro" id="IPR007111">
    <property type="entry name" value="NACHT_NTPase"/>
</dbReference>
<dbReference type="Proteomes" id="UP000039046">
    <property type="component" value="Unassembled WGS sequence"/>
</dbReference>
<protein>
    <recommendedName>
        <fullName evidence="2">NACHT domain-containing protein</fullName>
    </recommendedName>
</protein>
<dbReference type="PROSITE" id="PS50837">
    <property type="entry name" value="NACHT"/>
    <property type="match status" value="1"/>
</dbReference>
<accession>A0A0A1SR63</accession>
<keyword evidence="1" id="KW-0677">Repeat</keyword>
<feature type="domain" description="NACHT" evidence="2">
    <location>
        <begin position="85"/>
        <end position="201"/>
    </location>
</feature>
<dbReference type="Pfam" id="PF24883">
    <property type="entry name" value="NPHP3_N"/>
    <property type="match status" value="1"/>
</dbReference>
<dbReference type="InterPro" id="IPR027417">
    <property type="entry name" value="P-loop_NTPase"/>
</dbReference>
<dbReference type="HOGENOM" id="CLU_000288_6_21_1"/>
<keyword evidence="4" id="KW-1185">Reference proteome</keyword>
<evidence type="ECO:0000313" key="4">
    <source>
        <dbReference type="Proteomes" id="UP000039046"/>
    </source>
</evidence>
<dbReference type="AlphaFoldDB" id="A0A0A1SR63"/>
<dbReference type="PANTHER" id="PTHR10039">
    <property type="entry name" value="AMELOGENIN"/>
    <property type="match status" value="1"/>
</dbReference>
<dbReference type="InterPro" id="IPR056884">
    <property type="entry name" value="NPHP3-like_N"/>
</dbReference>